<organism evidence="2 3">
    <name type="scientific">Pleurodeles waltl</name>
    <name type="common">Iberian ribbed newt</name>
    <dbReference type="NCBI Taxonomy" id="8319"/>
    <lineage>
        <taxon>Eukaryota</taxon>
        <taxon>Metazoa</taxon>
        <taxon>Chordata</taxon>
        <taxon>Craniata</taxon>
        <taxon>Vertebrata</taxon>
        <taxon>Euteleostomi</taxon>
        <taxon>Amphibia</taxon>
        <taxon>Batrachia</taxon>
        <taxon>Caudata</taxon>
        <taxon>Salamandroidea</taxon>
        <taxon>Salamandridae</taxon>
        <taxon>Pleurodelinae</taxon>
        <taxon>Pleurodeles</taxon>
    </lineage>
</organism>
<accession>A0AAV7MJ33</accession>
<comment type="caution">
    <text evidence="2">The sequence shown here is derived from an EMBL/GenBank/DDBJ whole genome shotgun (WGS) entry which is preliminary data.</text>
</comment>
<evidence type="ECO:0000313" key="3">
    <source>
        <dbReference type="Proteomes" id="UP001066276"/>
    </source>
</evidence>
<feature type="region of interest" description="Disordered" evidence="1">
    <location>
        <begin position="63"/>
        <end position="113"/>
    </location>
</feature>
<feature type="region of interest" description="Disordered" evidence="1">
    <location>
        <begin position="1"/>
        <end position="31"/>
    </location>
</feature>
<feature type="compositionally biased region" description="Basic and acidic residues" evidence="1">
    <location>
        <begin position="15"/>
        <end position="31"/>
    </location>
</feature>
<evidence type="ECO:0000313" key="2">
    <source>
        <dbReference type="EMBL" id="KAJ1103785.1"/>
    </source>
</evidence>
<sequence length="113" mass="13003">MYRPQYHNSPIRHLFRGESPADKNTAETDYERENAHLYALHEEEGQHGTRIKHPTCSRLPAHLPRVRTPAQTTTVSTAPTTHGRGEEESLRHTHMRPPPPQTMYTPMQSNKSQ</sequence>
<dbReference type="EMBL" id="JANPWB010000013">
    <property type="protein sequence ID" value="KAJ1103785.1"/>
    <property type="molecule type" value="Genomic_DNA"/>
</dbReference>
<gene>
    <name evidence="2" type="ORF">NDU88_001206</name>
</gene>
<feature type="compositionally biased region" description="Low complexity" evidence="1">
    <location>
        <begin position="102"/>
        <end position="113"/>
    </location>
</feature>
<name>A0AAV7MJ33_PLEWA</name>
<dbReference type="AlphaFoldDB" id="A0AAV7MJ33"/>
<feature type="compositionally biased region" description="Low complexity" evidence="1">
    <location>
        <begin position="68"/>
        <end position="81"/>
    </location>
</feature>
<reference evidence="2" key="1">
    <citation type="journal article" date="2022" name="bioRxiv">
        <title>Sequencing and chromosome-scale assembly of the giantPleurodeles waltlgenome.</title>
        <authorList>
            <person name="Brown T."/>
            <person name="Elewa A."/>
            <person name="Iarovenko S."/>
            <person name="Subramanian E."/>
            <person name="Araus A.J."/>
            <person name="Petzold A."/>
            <person name="Susuki M."/>
            <person name="Suzuki K.-i.T."/>
            <person name="Hayashi T."/>
            <person name="Toyoda A."/>
            <person name="Oliveira C."/>
            <person name="Osipova E."/>
            <person name="Leigh N.D."/>
            <person name="Simon A."/>
            <person name="Yun M.H."/>
        </authorList>
    </citation>
    <scope>NUCLEOTIDE SEQUENCE</scope>
    <source>
        <strain evidence="2">20211129_DDA</strain>
        <tissue evidence="2">Liver</tissue>
    </source>
</reference>
<keyword evidence="3" id="KW-1185">Reference proteome</keyword>
<evidence type="ECO:0000256" key="1">
    <source>
        <dbReference type="SAM" id="MobiDB-lite"/>
    </source>
</evidence>
<dbReference type="Proteomes" id="UP001066276">
    <property type="component" value="Chromosome 9"/>
</dbReference>
<proteinExistence type="predicted"/>
<protein>
    <submittedName>
        <fullName evidence="2">Uncharacterized protein</fullName>
    </submittedName>
</protein>